<dbReference type="EMBL" id="CP045529">
    <property type="protein sequence ID" value="QFU99195.1"/>
    <property type="molecule type" value="Genomic_DNA"/>
</dbReference>
<keyword evidence="3" id="KW-1185">Reference proteome</keyword>
<dbReference type="PROSITE" id="PS51819">
    <property type="entry name" value="VOC"/>
    <property type="match status" value="1"/>
</dbReference>
<dbReference type="PANTHER" id="PTHR35908:SF1">
    <property type="entry name" value="CONSERVED PROTEIN"/>
    <property type="match status" value="1"/>
</dbReference>
<evidence type="ECO:0000313" key="2">
    <source>
        <dbReference type="EMBL" id="QFU99195.1"/>
    </source>
</evidence>
<dbReference type="PANTHER" id="PTHR35908">
    <property type="entry name" value="HYPOTHETICAL FUSION PROTEIN"/>
    <property type="match status" value="1"/>
</dbReference>
<dbReference type="Pfam" id="PF18029">
    <property type="entry name" value="Glyoxalase_6"/>
    <property type="match status" value="1"/>
</dbReference>
<dbReference type="InterPro" id="IPR041581">
    <property type="entry name" value="Glyoxalase_6"/>
</dbReference>
<dbReference type="InterPro" id="IPR037523">
    <property type="entry name" value="VOC_core"/>
</dbReference>
<dbReference type="OrthoDB" id="1645442at2"/>
<organism evidence="2 3">
    <name type="scientific">Luteimicrobium xylanilyticum</name>
    <dbReference type="NCBI Taxonomy" id="1133546"/>
    <lineage>
        <taxon>Bacteria</taxon>
        <taxon>Bacillati</taxon>
        <taxon>Actinomycetota</taxon>
        <taxon>Actinomycetes</taxon>
        <taxon>Micrococcales</taxon>
        <taxon>Luteimicrobium</taxon>
    </lineage>
</organism>
<dbReference type="RefSeq" id="WP_036946900.1">
    <property type="nucleotide sequence ID" value="NZ_BAABIH010000008.1"/>
</dbReference>
<evidence type="ECO:0000313" key="3">
    <source>
        <dbReference type="Proteomes" id="UP000326702"/>
    </source>
</evidence>
<feature type="domain" description="VOC" evidence="1">
    <location>
        <begin position="6"/>
        <end position="119"/>
    </location>
</feature>
<gene>
    <name evidence="2" type="ORF">KDY119_02721</name>
</gene>
<reference evidence="2 3" key="1">
    <citation type="submission" date="2019-10" db="EMBL/GenBank/DDBJ databases">
        <title>Genome sequence of Luteimicrobium xylanilyticum HY-24.</title>
        <authorList>
            <person name="Kim D.Y."/>
            <person name="Park H.-Y."/>
        </authorList>
    </citation>
    <scope>NUCLEOTIDE SEQUENCE [LARGE SCALE GENOMIC DNA]</scope>
    <source>
        <strain evidence="2 3">HY-24</strain>
    </source>
</reference>
<dbReference type="SUPFAM" id="SSF54593">
    <property type="entry name" value="Glyoxalase/Bleomycin resistance protein/Dihydroxybiphenyl dioxygenase"/>
    <property type="match status" value="1"/>
</dbReference>
<proteinExistence type="predicted"/>
<accession>A0A5P9QFH4</accession>
<dbReference type="Proteomes" id="UP000326702">
    <property type="component" value="Chromosome"/>
</dbReference>
<sequence length="132" mass="14039">MSARITFDSTTVNAPDALALAQFYAVITGGTAAGDAHWAAVSGPDGRLAFQQVEDFRAPDWPVDSVPTQLHLDFHVDDLEATAARVLAAGARQFDAQPNADHCLVFADPVGHPFCLSTWALDELFDAVRGAS</sequence>
<dbReference type="InterPro" id="IPR029068">
    <property type="entry name" value="Glyas_Bleomycin-R_OHBP_Dase"/>
</dbReference>
<evidence type="ECO:0000259" key="1">
    <source>
        <dbReference type="PROSITE" id="PS51819"/>
    </source>
</evidence>
<name>A0A5P9QFH4_9MICO</name>
<dbReference type="KEGG" id="lxl:KDY119_02721"/>
<dbReference type="CDD" id="cd06587">
    <property type="entry name" value="VOC"/>
    <property type="match status" value="1"/>
</dbReference>
<dbReference type="Gene3D" id="3.10.180.10">
    <property type="entry name" value="2,3-Dihydroxybiphenyl 1,2-Dioxygenase, domain 1"/>
    <property type="match status" value="1"/>
</dbReference>
<protein>
    <recommendedName>
        <fullName evidence="1">VOC domain-containing protein</fullName>
    </recommendedName>
</protein>
<dbReference type="AlphaFoldDB" id="A0A5P9QFH4"/>